<dbReference type="OrthoDB" id="9807356at2"/>
<reference evidence="4 5" key="1">
    <citation type="submission" date="2018-05" db="EMBL/GenBank/DDBJ databases">
        <title>complete genome sequence of Aquabacterium olei NBRC 110486.</title>
        <authorList>
            <person name="Tang B."/>
            <person name="Chang J."/>
            <person name="Zhang L."/>
            <person name="Yang H."/>
        </authorList>
    </citation>
    <scope>NUCLEOTIDE SEQUENCE [LARGE SCALE GENOMIC DNA]</scope>
    <source>
        <strain evidence="4 5">NBRC 110486</strain>
    </source>
</reference>
<dbReference type="AlphaFoldDB" id="A0A2U8FQB7"/>
<keyword evidence="5" id="KW-1185">Reference proteome</keyword>
<accession>A0A2U8FQB7</accession>
<protein>
    <submittedName>
        <fullName evidence="4">LPS biosynthesis glycosyltransferase</fullName>
    </submittedName>
</protein>
<evidence type="ECO:0000256" key="2">
    <source>
        <dbReference type="ARBA" id="ARBA00022679"/>
    </source>
</evidence>
<dbReference type="Gene3D" id="3.40.50.2000">
    <property type="entry name" value="Glycogen Phosphorylase B"/>
    <property type="match status" value="2"/>
</dbReference>
<dbReference type="KEGG" id="aon:DEH84_03595"/>
<evidence type="ECO:0000256" key="3">
    <source>
        <dbReference type="SAM" id="MobiDB-lite"/>
    </source>
</evidence>
<keyword evidence="2 4" id="KW-0808">Transferase</keyword>
<dbReference type="Pfam" id="PF01075">
    <property type="entry name" value="Glyco_transf_9"/>
    <property type="match status" value="1"/>
</dbReference>
<organism evidence="4 5">
    <name type="scientific">Aquabacterium olei</name>
    <dbReference type="NCBI Taxonomy" id="1296669"/>
    <lineage>
        <taxon>Bacteria</taxon>
        <taxon>Pseudomonadati</taxon>
        <taxon>Pseudomonadota</taxon>
        <taxon>Betaproteobacteria</taxon>
        <taxon>Burkholderiales</taxon>
        <taxon>Aquabacterium</taxon>
    </lineage>
</organism>
<dbReference type="GO" id="GO:0009244">
    <property type="term" value="P:lipopolysaccharide core region biosynthetic process"/>
    <property type="evidence" value="ECO:0007669"/>
    <property type="project" value="TreeGrafter"/>
</dbReference>
<dbReference type="GO" id="GO:0008713">
    <property type="term" value="F:ADP-heptose-lipopolysaccharide heptosyltransferase activity"/>
    <property type="evidence" value="ECO:0007669"/>
    <property type="project" value="TreeGrafter"/>
</dbReference>
<dbReference type="PANTHER" id="PTHR30160:SF1">
    <property type="entry name" value="LIPOPOLYSACCHARIDE 1,2-N-ACETYLGLUCOSAMINETRANSFERASE-RELATED"/>
    <property type="match status" value="1"/>
</dbReference>
<dbReference type="CDD" id="cd03789">
    <property type="entry name" value="GT9_LPS_heptosyltransferase"/>
    <property type="match status" value="1"/>
</dbReference>
<dbReference type="RefSeq" id="WP_109034841.1">
    <property type="nucleotide sequence ID" value="NZ_CP029210.1"/>
</dbReference>
<dbReference type="EMBL" id="CP029210">
    <property type="protein sequence ID" value="AWI52604.1"/>
    <property type="molecule type" value="Genomic_DNA"/>
</dbReference>
<dbReference type="PANTHER" id="PTHR30160">
    <property type="entry name" value="TETRAACYLDISACCHARIDE 4'-KINASE-RELATED"/>
    <property type="match status" value="1"/>
</dbReference>
<dbReference type="SUPFAM" id="SSF53756">
    <property type="entry name" value="UDP-Glycosyltransferase/glycogen phosphorylase"/>
    <property type="match status" value="1"/>
</dbReference>
<feature type="region of interest" description="Disordered" evidence="3">
    <location>
        <begin position="368"/>
        <end position="397"/>
    </location>
</feature>
<name>A0A2U8FQB7_9BURK</name>
<evidence type="ECO:0000313" key="5">
    <source>
        <dbReference type="Proteomes" id="UP000244892"/>
    </source>
</evidence>
<proteinExistence type="predicted"/>
<evidence type="ECO:0000313" key="4">
    <source>
        <dbReference type="EMBL" id="AWI52604.1"/>
    </source>
</evidence>
<keyword evidence="1" id="KW-0328">Glycosyltransferase</keyword>
<sequence length="397" mass="42190">MHAPPAEPGSDPGLGPVRRIAVLRALVLGDMLCAVPALQALRRRFPDAHIALVGLPWAREWVGRLACIDEFIEFPGHPGLPERVPDETAWPAFVADMQARRLDLAVQLHGSGRLTNSLVAAWSARHVAAFHEPDRAAPEPGLSVPWPEAGSEAQRLMRLIAVLGGPALHEGPARPADAFPVRDADREAARGLLRARGAPPGRPWVCLHAGAQWPSRRWPPARFAQVGRALATAHDLTLVLTGVASEGPVVAALEAALQGLAPGRCVNLVGLTPLWTVGALIEGARLLVSNDTGVSHVAAAVGTPSVVISCGAEVARWAPGRPELHRVLWAEVPCRPCTHARCPTGHECAMAVGPCDVVDHALSLLRRTEKADASPTPSPERSFYPATVDSETPWTLL</sequence>
<gene>
    <name evidence="4" type="ORF">DEH84_03595</name>
</gene>
<dbReference type="Proteomes" id="UP000244892">
    <property type="component" value="Chromosome"/>
</dbReference>
<evidence type="ECO:0000256" key="1">
    <source>
        <dbReference type="ARBA" id="ARBA00022676"/>
    </source>
</evidence>
<dbReference type="InterPro" id="IPR002201">
    <property type="entry name" value="Glyco_trans_9"/>
</dbReference>
<dbReference type="GO" id="GO:0005829">
    <property type="term" value="C:cytosol"/>
    <property type="evidence" value="ECO:0007669"/>
    <property type="project" value="TreeGrafter"/>
</dbReference>
<dbReference type="InterPro" id="IPR051199">
    <property type="entry name" value="LPS_LOS_Heptosyltrfase"/>
</dbReference>